<evidence type="ECO:0000313" key="4">
    <source>
        <dbReference type="Proteomes" id="UP000076848"/>
    </source>
</evidence>
<feature type="domain" description="Anti-sigma K factor RskA C-terminal" evidence="2">
    <location>
        <begin position="97"/>
        <end position="217"/>
    </location>
</feature>
<feature type="transmembrane region" description="Helical" evidence="1">
    <location>
        <begin position="90"/>
        <end position="109"/>
    </location>
</feature>
<keyword evidence="4" id="KW-1185">Reference proteome</keyword>
<accession>A0A157SGV4</accession>
<dbReference type="GO" id="GO:0005886">
    <property type="term" value="C:plasma membrane"/>
    <property type="evidence" value="ECO:0007669"/>
    <property type="project" value="InterPro"/>
</dbReference>
<dbReference type="STRING" id="288768.SAMEA3906486_02496"/>
<evidence type="ECO:0000259" key="2">
    <source>
        <dbReference type="Pfam" id="PF10099"/>
    </source>
</evidence>
<protein>
    <submittedName>
        <fullName evidence="3">Putative anti-sigmaE protein</fullName>
    </submittedName>
</protein>
<gene>
    <name evidence="3" type="ORF">SAMEA3906486_02496</name>
</gene>
<keyword evidence="1" id="KW-0812">Transmembrane</keyword>
<dbReference type="AlphaFoldDB" id="A0A157SGV4"/>
<dbReference type="OrthoDB" id="8617430at2"/>
<organism evidence="3 4">
    <name type="scientific">Bordetella ansorpii</name>
    <dbReference type="NCBI Taxonomy" id="288768"/>
    <lineage>
        <taxon>Bacteria</taxon>
        <taxon>Pseudomonadati</taxon>
        <taxon>Pseudomonadota</taxon>
        <taxon>Betaproteobacteria</taxon>
        <taxon>Burkholderiales</taxon>
        <taxon>Alcaligenaceae</taxon>
        <taxon>Bordetella</taxon>
    </lineage>
</organism>
<dbReference type="Proteomes" id="UP000076848">
    <property type="component" value="Unassembled WGS sequence"/>
</dbReference>
<sequence length="226" mass="24414">MNYGDQNLRDRLAADYVSGAMRGGARRRFEGLMAADANLRRQVRQWEEEVYPLVWSMPPRTPPRRVWRAIQQRIRAAAPVSPWGWQGANLWRLFSGAMAALLIAGVIVYPGQVDRAAQQQLMAVLQSPEAQAMLLVKADADGAVHVRTLRDLAPYATNHALELWAIPPGQKPQSMGLLSVDGATVLRRAQGLAGVAQLAVTVEPPGGAPGGVATGPIIMSGDVLKI</sequence>
<dbReference type="GO" id="GO:0006417">
    <property type="term" value="P:regulation of translation"/>
    <property type="evidence" value="ECO:0007669"/>
    <property type="project" value="TreeGrafter"/>
</dbReference>
<reference evidence="3 4" key="1">
    <citation type="submission" date="2016-04" db="EMBL/GenBank/DDBJ databases">
        <authorList>
            <consortium name="Pathogen Informatics"/>
        </authorList>
    </citation>
    <scope>NUCLEOTIDE SEQUENCE [LARGE SCALE GENOMIC DNA]</scope>
    <source>
        <strain evidence="3 4">H050680373</strain>
    </source>
</reference>
<evidence type="ECO:0000256" key="1">
    <source>
        <dbReference type="SAM" id="Phobius"/>
    </source>
</evidence>
<proteinExistence type="predicted"/>
<keyword evidence="1" id="KW-0472">Membrane</keyword>
<dbReference type="GO" id="GO:0016989">
    <property type="term" value="F:sigma factor antagonist activity"/>
    <property type="evidence" value="ECO:0007669"/>
    <property type="project" value="TreeGrafter"/>
</dbReference>
<dbReference type="PANTHER" id="PTHR37461">
    <property type="entry name" value="ANTI-SIGMA-K FACTOR RSKA"/>
    <property type="match status" value="1"/>
</dbReference>
<dbReference type="InterPro" id="IPR018764">
    <property type="entry name" value="RskA_C"/>
</dbReference>
<dbReference type="Pfam" id="PF10099">
    <property type="entry name" value="RskA_C"/>
    <property type="match status" value="1"/>
</dbReference>
<name>A0A157SGV4_9BORD</name>
<dbReference type="PANTHER" id="PTHR37461:SF1">
    <property type="entry name" value="ANTI-SIGMA-K FACTOR RSKA"/>
    <property type="match status" value="1"/>
</dbReference>
<evidence type="ECO:0000313" key="3">
    <source>
        <dbReference type="EMBL" id="SAI69441.1"/>
    </source>
</evidence>
<dbReference type="InterPro" id="IPR051474">
    <property type="entry name" value="Anti-sigma-K/W_factor"/>
</dbReference>
<dbReference type="EMBL" id="FKIF01000006">
    <property type="protein sequence ID" value="SAI69441.1"/>
    <property type="molecule type" value="Genomic_DNA"/>
</dbReference>
<dbReference type="RefSeq" id="WP_066127411.1">
    <property type="nucleotide sequence ID" value="NZ_FKIF01000006.1"/>
</dbReference>
<keyword evidence="1" id="KW-1133">Transmembrane helix</keyword>